<evidence type="ECO:0000313" key="2">
    <source>
        <dbReference type="Proteomes" id="UP000694941"/>
    </source>
</evidence>
<evidence type="ECO:0000313" key="3">
    <source>
        <dbReference type="RefSeq" id="XP_022238297.1"/>
    </source>
</evidence>
<feature type="chain" id="PRO_5047159114" evidence="1">
    <location>
        <begin position="21"/>
        <end position="126"/>
    </location>
</feature>
<accession>A0ABM1S3U2</accession>
<keyword evidence="1" id="KW-0732">Signal</keyword>
<proteinExistence type="predicted"/>
<protein>
    <submittedName>
        <fullName evidence="3">Uncharacterized protein LOC111085167</fullName>
    </submittedName>
</protein>
<dbReference type="Proteomes" id="UP000694941">
    <property type="component" value="Unplaced"/>
</dbReference>
<gene>
    <name evidence="3" type="primary">LOC111085167</name>
</gene>
<sequence length="126" mass="14308">MLKGKLILLLLLWPISCAVGMEDDELSLITNTWKTNTEKRNTWWSKKSVPEARSNLDMFNEDSSLCSSVVNAVGCYIDSCVPTFLECCRLAESRPAFLRCKQTHRNCIVSCFRDSKKLLAYANALH</sequence>
<organism evidence="2 3">
    <name type="scientific">Limulus polyphemus</name>
    <name type="common">Atlantic horseshoe crab</name>
    <dbReference type="NCBI Taxonomy" id="6850"/>
    <lineage>
        <taxon>Eukaryota</taxon>
        <taxon>Metazoa</taxon>
        <taxon>Ecdysozoa</taxon>
        <taxon>Arthropoda</taxon>
        <taxon>Chelicerata</taxon>
        <taxon>Merostomata</taxon>
        <taxon>Xiphosura</taxon>
        <taxon>Limulidae</taxon>
        <taxon>Limulus</taxon>
    </lineage>
</organism>
<dbReference type="RefSeq" id="XP_022238297.1">
    <property type="nucleotide sequence ID" value="XM_022382589.1"/>
</dbReference>
<reference evidence="3" key="1">
    <citation type="submission" date="2025-08" db="UniProtKB">
        <authorList>
            <consortium name="RefSeq"/>
        </authorList>
    </citation>
    <scope>IDENTIFICATION</scope>
    <source>
        <tissue evidence="3">Muscle</tissue>
    </source>
</reference>
<keyword evidence="2" id="KW-1185">Reference proteome</keyword>
<name>A0ABM1S3U2_LIMPO</name>
<dbReference type="GeneID" id="111085167"/>
<feature type="signal peptide" evidence="1">
    <location>
        <begin position="1"/>
        <end position="20"/>
    </location>
</feature>
<evidence type="ECO:0000256" key="1">
    <source>
        <dbReference type="SAM" id="SignalP"/>
    </source>
</evidence>